<dbReference type="STRING" id="449.LHA_1717"/>
<dbReference type="HOGENOM" id="CLU_3062968_0_0_6"/>
<dbReference type="AlphaFoldDB" id="A0A0A8UTB8"/>
<protein>
    <submittedName>
        <fullName evidence="1">Uncharacterized protein</fullName>
    </submittedName>
</protein>
<sequence>MLLLLESAISFIAVLLNFDHSCRGRKQLFNKRMSQSEIVEDLQWFEHLKDELK</sequence>
<accession>A0A0A8UTB8</accession>
<dbReference type="Proteomes" id="UP000032803">
    <property type="component" value="Chromosome I"/>
</dbReference>
<evidence type="ECO:0000313" key="2">
    <source>
        <dbReference type="Proteomes" id="UP000032803"/>
    </source>
</evidence>
<gene>
    <name evidence="1" type="ORF">LHA_1717</name>
</gene>
<name>A0A0A8UTB8_LEGHA</name>
<dbReference type="KEGG" id="lha:LHA_1717"/>
<organism evidence="1 2">
    <name type="scientific">Legionella hackeliae</name>
    <dbReference type="NCBI Taxonomy" id="449"/>
    <lineage>
        <taxon>Bacteria</taxon>
        <taxon>Pseudomonadati</taxon>
        <taxon>Pseudomonadota</taxon>
        <taxon>Gammaproteobacteria</taxon>
        <taxon>Legionellales</taxon>
        <taxon>Legionellaceae</taxon>
        <taxon>Legionella</taxon>
    </lineage>
</organism>
<proteinExistence type="predicted"/>
<evidence type="ECO:0000313" key="1">
    <source>
        <dbReference type="EMBL" id="CEK10756.1"/>
    </source>
</evidence>
<keyword evidence="2" id="KW-1185">Reference proteome</keyword>
<reference evidence="2" key="1">
    <citation type="submission" date="2014-09" db="EMBL/GenBank/DDBJ databases">
        <authorList>
            <person name="Gomez-Valero L."/>
        </authorList>
    </citation>
    <scope>NUCLEOTIDE SEQUENCE [LARGE SCALE GENOMIC DNA]</scope>
    <source>
        <strain evidence="2">ATCC35250</strain>
    </source>
</reference>
<dbReference type="EMBL" id="LN681225">
    <property type="protein sequence ID" value="CEK10756.1"/>
    <property type="molecule type" value="Genomic_DNA"/>
</dbReference>